<name>R4KJY9_9FIRM</name>
<dbReference type="SMART" id="SM00471">
    <property type="entry name" value="HDc"/>
    <property type="match status" value="1"/>
</dbReference>
<dbReference type="NCBIfam" id="TIGR00277">
    <property type="entry name" value="HDIG"/>
    <property type="match status" value="1"/>
</dbReference>
<reference evidence="4 5" key="1">
    <citation type="submission" date="2012-01" db="EMBL/GenBank/DDBJ databases">
        <title>Complete sequence of Desulfotomaculum gibsoniae DSM 7213.</title>
        <authorList>
            <consortium name="US DOE Joint Genome Institute"/>
            <person name="Lucas S."/>
            <person name="Han J."/>
            <person name="Lapidus A."/>
            <person name="Cheng J.-F."/>
            <person name="Goodwin L."/>
            <person name="Pitluck S."/>
            <person name="Peters L."/>
            <person name="Ovchinnikova G."/>
            <person name="Teshima H."/>
            <person name="Detter J.C."/>
            <person name="Han C."/>
            <person name="Tapia R."/>
            <person name="Land M."/>
            <person name="Hauser L."/>
            <person name="Kyrpides N."/>
            <person name="Ivanova N."/>
            <person name="Pagani I."/>
            <person name="Parshina S."/>
            <person name="Plugge C."/>
            <person name="Muyzer G."/>
            <person name="Kuever J."/>
            <person name="Ivanova A."/>
            <person name="Nazina T."/>
            <person name="Klenk H.-P."/>
            <person name="Brambilla E."/>
            <person name="Spring S."/>
            <person name="Stams A.F."/>
            <person name="Woyke T."/>
        </authorList>
    </citation>
    <scope>NUCLEOTIDE SEQUENCE [LARGE SCALE GENOMIC DNA]</scope>
    <source>
        <strain evidence="4 5">DSM 7213</strain>
    </source>
</reference>
<evidence type="ECO:0000256" key="2">
    <source>
        <dbReference type="SAM" id="Phobius"/>
    </source>
</evidence>
<evidence type="ECO:0000256" key="1">
    <source>
        <dbReference type="SAM" id="MobiDB-lite"/>
    </source>
</evidence>
<dbReference type="PANTHER" id="PTHR36442:SF1">
    <property type="entry name" value="CYCLIC-DI-AMP PHOSPHODIESTERASE PGPH"/>
    <property type="match status" value="1"/>
</dbReference>
<dbReference type="InterPro" id="IPR052722">
    <property type="entry name" value="PgpH_phosphodiesterase"/>
</dbReference>
<keyword evidence="2" id="KW-0472">Membrane</keyword>
<dbReference type="Gene3D" id="1.10.3210.10">
    <property type="entry name" value="Hypothetical protein af1432"/>
    <property type="match status" value="1"/>
</dbReference>
<keyword evidence="5" id="KW-1185">Reference proteome</keyword>
<dbReference type="SUPFAM" id="SSF109604">
    <property type="entry name" value="HD-domain/PDEase-like"/>
    <property type="match status" value="1"/>
</dbReference>
<sequence length="727" mass="79418">MLPLRTVKGKLTDSFNRLAGKRKVRRGLAAGLFFVLLTLLMSVDFMPQKVNLVVGQVSPTNVFAPRNVIFQDKVKTEEARNLAANQVAQQYITDPRVSVDVQQNISTMINTISEIQGNPELDKSQKIAQLKEEMPFDLPSDVLKTLAEPDPGSLERVRNNLTSMIARAMEAREGVTQENIKNVESSLVNEINNQQLNNSYTALATEMVLYYLRPNKFFDVEKTQSLQQAAREAVSPVMVTIKEREKIIGVGEIVTEEHIAKLEALGLSRPILPVSSILGSALLVALLMTVVLFYLYQQNREIYNHAGHLYLMGIIVMGVLGVSKAVIAINITQWPEFGALLAYVAPIGAAGMLIAILLDSRLAVLVVAILSFLLGLMTGGQIRFAAVGLIGGFTGVYGVSKLSQRGDMARAGFYTGAANVAAIFAMGLIGDTPIGLLITSSLLLGTVNGLLSSILTNGAIPYLESAFGITSSVRLLELSNPGNPLLRRLQIEAPGTYHHSLLVGNLAEAAADAVGGDTLLVRVAAYYHDIGKMKRPFFFIENQMGGDNPHDKIAPTLSTLILTSHVKDGVELAREHKLPKGIIDIIEQHHGHGMCSFFYQKAMENNKNEGVTEDDFRYEGPKPQTKEAAIVMLADAVEAATRAMQNRTPGRVEGMVHKIIKDKLMDGQLAECDLTLKDLNIIAGAFIRVLSGIFHNRIEYPDMTKEMERRKNKRAGTRRLPAGKGAN</sequence>
<dbReference type="OrthoDB" id="9806952at2"/>
<evidence type="ECO:0000313" key="5">
    <source>
        <dbReference type="Proteomes" id="UP000013520"/>
    </source>
</evidence>
<organism evidence="4 5">
    <name type="scientific">Desulfoscipio gibsoniae DSM 7213</name>
    <dbReference type="NCBI Taxonomy" id="767817"/>
    <lineage>
        <taxon>Bacteria</taxon>
        <taxon>Bacillati</taxon>
        <taxon>Bacillota</taxon>
        <taxon>Clostridia</taxon>
        <taxon>Eubacteriales</taxon>
        <taxon>Desulfallaceae</taxon>
        <taxon>Desulfoscipio</taxon>
    </lineage>
</organism>
<proteinExistence type="predicted"/>
<feature type="transmembrane region" description="Helical" evidence="2">
    <location>
        <begin position="308"/>
        <end position="331"/>
    </location>
</feature>
<evidence type="ECO:0000259" key="3">
    <source>
        <dbReference type="SMART" id="SM00471"/>
    </source>
</evidence>
<dbReference type="Pfam" id="PF01966">
    <property type="entry name" value="HD"/>
    <property type="match status" value="1"/>
</dbReference>
<dbReference type="InterPro" id="IPR011621">
    <property type="entry name" value="Metal-dep_PHydrolase_7TM_intra"/>
</dbReference>
<dbReference type="Proteomes" id="UP000013520">
    <property type="component" value="Chromosome"/>
</dbReference>
<evidence type="ECO:0000313" key="4">
    <source>
        <dbReference type="EMBL" id="AGL00855.1"/>
    </source>
</evidence>
<dbReference type="KEGG" id="dgi:Desgi_1348"/>
<feature type="transmembrane region" description="Helical" evidence="2">
    <location>
        <begin position="277"/>
        <end position="296"/>
    </location>
</feature>
<dbReference type="PANTHER" id="PTHR36442">
    <property type="entry name" value="CYCLIC-DI-AMP PHOSPHODIESTERASE PGPH"/>
    <property type="match status" value="1"/>
</dbReference>
<dbReference type="InterPro" id="IPR011624">
    <property type="entry name" value="Metal-dep_PHydrolase_7TM_extra"/>
</dbReference>
<dbReference type="STRING" id="767817.Desgi_1348"/>
<dbReference type="HOGENOM" id="CLU_015767_1_2_9"/>
<dbReference type="Pfam" id="PF07697">
    <property type="entry name" value="7TMR-HDED"/>
    <property type="match status" value="1"/>
</dbReference>
<feature type="transmembrane region" description="Helical" evidence="2">
    <location>
        <begin position="412"/>
        <end position="430"/>
    </location>
</feature>
<feature type="transmembrane region" description="Helical" evidence="2">
    <location>
        <begin position="436"/>
        <end position="455"/>
    </location>
</feature>
<feature type="domain" description="HD/PDEase" evidence="3">
    <location>
        <begin position="492"/>
        <end position="649"/>
    </location>
</feature>
<keyword evidence="2" id="KW-1133">Transmembrane helix</keyword>
<dbReference type="InterPro" id="IPR006675">
    <property type="entry name" value="HDIG_dom"/>
</dbReference>
<dbReference type="eggNOG" id="COG1480">
    <property type="taxonomic scope" value="Bacteria"/>
</dbReference>
<dbReference type="CDD" id="cd00077">
    <property type="entry name" value="HDc"/>
    <property type="match status" value="1"/>
</dbReference>
<feature type="region of interest" description="Disordered" evidence="1">
    <location>
        <begin position="705"/>
        <end position="727"/>
    </location>
</feature>
<accession>R4KJY9</accession>
<protein>
    <submittedName>
        <fullName evidence="4">Putative domain HDIG-containing protein</fullName>
    </submittedName>
</protein>
<gene>
    <name evidence="4" type="ORF">Desgi_1348</name>
</gene>
<dbReference type="RefSeq" id="WP_006522642.1">
    <property type="nucleotide sequence ID" value="NC_021184.1"/>
</dbReference>
<dbReference type="InterPro" id="IPR006674">
    <property type="entry name" value="HD_domain"/>
</dbReference>
<dbReference type="InterPro" id="IPR003607">
    <property type="entry name" value="HD/PDEase_dom"/>
</dbReference>
<dbReference type="Pfam" id="PF07698">
    <property type="entry name" value="7TM-7TMR_HD"/>
    <property type="match status" value="1"/>
</dbReference>
<feature type="transmembrane region" description="Helical" evidence="2">
    <location>
        <begin position="362"/>
        <end position="378"/>
    </location>
</feature>
<feature type="transmembrane region" description="Helical" evidence="2">
    <location>
        <begin position="337"/>
        <end position="357"/>
    </location>
</feature>
<dbReference type="EMBL" id="CP003273">
    <property type="protein sequence ID" value="AGL00855.1"/>
    <property type="molecule type" value="Genomic_DNA"/>
</dbReference>
<keyword evidence="2" id="KW-0812">Transmembrane</keyword>
<dbReference type="AlphaFoldDB" id="R4KJY9"/>